<keyword evidence="1" id="KW-0472">Membrane</keyword>
<reference evidence="2 3" key="1">
    <citation type="submission" date="2016-10" db="EMBL/GenBank/DDBJ databases">
        <authorList>
            <person name="de Groot N.N."/>
        </authorList>
    </citation>
    <scope>NUCLEOTIDE SEQUENCE [LARGE SCALE GENOMIC DNA]</scope>
    <source>
        <strain evidence="2 3">CGMCC 1.3702</strain>
    </source>
</reference>
<dbReference type="EMBL" id="FOJW01000003">
    <property type="protein sequence ID" value="SFA91405.1"/>
    <property type="molecule type" value="Genomic_DNA"/>
</dbReference>
<keyword evidence="1" id="KW-1133">Transmembrane helix</keyword>
<evidence type="ECO:0000256" key="1">
    <source>
        <dbReference type="SAM" id="Phobius"/>
    </source>
</evidence>
<name>A0A1I0WRM1_9BACI</name>
<keyword evidence="3" id="KW-1185">Reference proteome</keyword>
<accession>A0A1I0WRM1</accession>
<sequence>MKGDTALIQFIVSILLFFVIFFGLAFILNMLLRRTWLLAVIYPFIVLIIVDDISTVEYFTSPGESFAQAFSRLTNITAADITILLAGFIGTIVSGFVIRLLRRSGYQMF</sequence>
<dbReference type="InterPro" id="IPR025917">
    <property type="entry name" value="YuiB"/>
</dbReference>
<dbReference type="AlphaFoldDB" id="A0A1I0WRM1"/>
<feature type="transmembrane region" description="Helical" evidence="1">
    <location>
        <begin position="76"/>
        <end position="101"/>
    </location>
</feature>
<dbReference type="Proteomes" id="UP000198642">
    <property type="component" value="Unassembled WGS sequence"/>
</dbReference>
<feature type="transmembrane region" description="Helical" evidence="1">
    <location>
        <begin position="6"/>
        <end position="28"/>
    </location>
</feature>
<proteinExistence type="predicted"/>
<dbReference type="STRING" id="237679.SAMN04488072_103234"/>
<keyword evidence="1" id="KW-0812">Transmembrane</keyword>
<feature type="transmembrane region" description="Helical" evidence="1">
    <location>
        <begin position="35"/>
        <end position="56"/>
    </location>
</feature>
<evidence type="ECO:0000313" key="3">
    <source>
        <dbReference type="Proteomes" id="UP000198642"/>
    </source>
</evidence>
<gene>
    <name evidence="2" type="ORF">SAMN04488072_103234</name>
</gene>
<protein>
    <submittedName>
        <fullName evidence="2">Putative membrane protein</fullName>
    </submittedName>
</protein>
<organism evidence="2 3">
    <name type="scientific">Lentibacillus halodurans</name>
    <dbReference type="NCBI Taxonomy" id="237679"/>
    <lineage>
        <taxon>Bacteria</taxon>
        <taxon>Bacillati</taxon>
        <taxon>Bacillota</taxon>
        <taxon>Bacilli</taxon>
        <taxon>Bacillales</taxon>
        <taxon>Bacillaceae</taxon>
        <taxon>Lentibacillus</taxon>
    </lineage>
</organism>
<evidence type="ECO:0000313" key="2">
    <source>
        <dbReference type="EMBL" id="SFA91405.1"/>
    </source>
</evidence>
<dbReference type="Pfam" id="PF14068">
    <property type="entry name" value="YuiB"/>
    <property type="match status" value="1"/>
</dbReference>